<dbReference type="AlphaFoldDB" id="A0A6D2JJ13"/>
<dbReference type="InterPro" id="IPR036047">
    <property type="entry name" value="F-box-like_dom_sf"/>
</dbReference>
<proteinExistence type="predicted"/>
<dbReference type="Gene3D" id="2.120.10.80">
    <property type="entry name" value="Kelch-type beta propeller"/>
    <property type="match status" value="1"/>
</dbReference>
<evidence type="ECO:0000259" key="1">
    <source>
        <dbReference type="PROSITE" id="PS50181"/>
    </source>
</evidence>
<dbReference type="InterPro" id="IPR015915">
    <property type="entry name" value="Kelch-typ_b-propeller"/>
</dbReference>
<dbReference type="SUPFAM" id="SSF81383">
    <property type="entry name" value="F-box domain"/>
    <property type="match status" value="1"/>
</dbReference>
<dbReference type="FunFam" id="2.120.10.80:FF:000169">
    <property type="entry name" value="F-box family protein"/>
    <property type="match status" value="1"/>
</dbReference>
<organism evidence="3 4">
    <name type="scientific">Microthlaspi erraticum</name>
    <dbReference type="NCBI Taxonomy" id="1685480"/>
    <lineage>
        <taxon>Eukaryota</taxon>
        <taxon>Viridiplantae</taxon>
        <taxon>Streptophyta</taxon>
        <taxon>Embryophyta</taxon>
        <taxon>Tracheophyta</taxon>
        <taxon>Spermatophyta</taxon>
        <taxon>Magnoliopsida</taxon>
        <taxon>eudicotyledons</taxon>
        <taxon>Gunneridae</taxon>
        <taxon>Pentapetalae</taxon>
        <taxon>rosids</taxon>
        <taxon>malvids</taxon>
        <taxon>Brassicales</taxon>
        <taxon>Brassicaceae</taxon>
        <taxon>Coluteocarpeae</taxon>
        <taxon>Microthlaspi</taxon>
    </lineage>
</organism>
<evidence type="ECO:0000313" key="3">
    <source>
        <dbReference type="EMBL" id="CAA7041616.1"/>
    </source>
</evidence>
<dbReference type="SMART" id="SM00256">
    <property type="entry name" value="FBOX"/>
    <property type="match status" value="1"/>
</dbReference>
<dbReference type="Pfam" id="PF07646">
    <property type="entry name" value="Kelch_2"/>
    <property type="match status" value="1"/>
</dbReference>
<dbReference type="SUPFAM" id="SSF50965">
    <property type="entry name" value="Galactose oxidase, central domain"/>
    <property type="match status" value="1"/>
</dbReference>
<dbReference type="Pfam" id="PF00646">
    <property type="entry name" value="F-box"/>
    <property type="match status" value="1"/>
</dbReference>
<dbReference type="Gene3D" id="1.20.1280.50">
    <property type="match status" value="1"/>
</dbReference>
<evidence type="ECO:0000313" key="2">
    <source>
        <dbReference type="EMBL" id="CAA7041614.1"/>
    </source>
</evidence>
<dbReference type="PANTHER" id="PTHR31672:SF12">
    <property type="entry name" value="F-BOX DOMAIN-CONTAINING PROTEIN"/>
    <property type="match status" value="1"/>
</dbReference>
<dbReference type="Proteomes" id="UP000467841">
    <property type="component" value="Unassembled WGS sequence"/>
</dbReference>
<keyword evidence="4" id="KW-1185">Reference proteome</keyword>
<dbReference type="InterPro" id="IPR001810">
    <property type="entry name" value="F-box_dom"/>
</dbReference>
<dbReference type="InterPro" id="IPR050796">
    <property type="entry name" value="SCF_F-box_component"/>
</dbReference>
<dbReference type="InterPro" id="IPR011498">
    <property type="entry name" value="Kelch_2"/>
</dbReference>
<dbReference type="OrthoDB" id="1703411at2759"/>
<evidence type="ECO:0000313" key="4">
    <source>
        <dbReference type="Proteomes" id="UP000467841"/>
    </source>
</evidence>
<dbReference type="InterPro" id="IPR011043">
    <property type="entry name" value="Gal_Oxase/kelch_b-propeller"/>
</dbReference>
<name>A0A6D2JJ13_9BRAS</name>
<dbReference type="EMBL" id="CACVBM020001251">
    <property type="protein sequence ID" value="CAA7041614.1"/>
    <property type="molecule type" value="Genomic_DNA"/>
</dbReference>
<protein>
    <recommendedName>
        <fullName evidence="1">F-box domain-containing protein</fullName>
    </recommendedName>
</protein>
<sequence length="408" mass="46091">MFRLRAHGKKPITITTTTTTSLTSASSFLYWSPESSPTAFSSPVEMDPIIWSGLPNHLLDHILSFLPFKNLVALRSISKHLRSLILSPTYLSDHSLSLPSFILLSHPQSHHSFPLFDFNLHSWRTLPLPRCLSVSCASSSLLSSSHGLLCFSLFSSSASSLSILNPLTRSSRSVKFPFYPFPYELLSLVASSDGYKIFTLCSSSSSADSRSVCLYDSGERTWRKFGGVDQVLPRGFNQDGVFYNGSLYFARCEPFLLVSVDLGNGKWTTAATGDGVFPAGDEITFARLVTDHERKILYMVGGIGSNGICRSIKIWEFREETANWIETETLPEIVCRKFTSVCYHNYEHVYCLWHKEMICVCCYNWPEILFFHVGRRTWHWVPKCPSLPEKWSCGFRWFSFLPSLSASV</sequence>
<feature type="domain" description="F-box" evidence="1">
    <location>
        <begin position="48"/>
        <end position="94"/>
    </location>
</feature>
<dbReference type="PANTHER" id="PTHR31672">
    <property type="entry name" value="BNACNNG10540D PROTEIN"/>
    <property type="match status" value="1"/>
</dbReference>
<accession>A0A6D2JJ13</accession>
<dbReference type="EMBL" id="CACVBM020001251">
    <property type="protein sequence ID" value="CAA7041616.1"/>
    <property type="molecule type" value="Genomic_DNA"/>
</dbReference>
<reference evidence="3 4" key="1">
    <citation type="submission" date="2020-01" db="EMBL/GenBank/DDBJ databases">
        <authorList>
            <person name="Mishra B."/>
        </authorList>
    </citation>
    <scope>NUCLEOTIDE SEQUENCE [LARGE SCALE GENOMIC DNA]</scope>
</reference>
<dbReference type="PROSITE" id="PS50181">
    <property type="entry name" value="FBOX"/>
    <property type="match status" value="1"/>
</dbReference>
<gene>
    <name evidence="2" type="ORF">MERR_LOCUS28849</name>
    <name evidence="3" type="ORF">MERR_LOCUS28851</name>
</gene>